<feature type="domain" description="FAS1" evidence="1">
    <location>
        <begin position="25"/>
        <end position="176"/>
    </location>
</feature>
<organism evidence="2 3">
    <name type="scientific">Bacteroides reticulotermitis</name>
    <dbReference type="NCBI Taxonomy" id="1133319"/>
    <lineage>
        <taxon>Bacteria</taxon>
        <taxon>Pseudomonadati</taxon>
        <taxon>Bacteroidota</taxon>
        <taxon>Bacteroidia</taxon>
        <taxon>Bacteroidales</taxon>
        <taxon>Bacteroidaceae</taxon>
        <taxon>Bacteroides</taxon>
    </lineage>
</organism>
<gene>
    <name evidence="2" type="ORF">GGR06_002050</name>
</gene>
<dbReference type="EMBL" id="JACIER010000007">
    <property type="protein sequence ID" value="MBB4044259.1"/>
    <property type="molecule type" value="Genomic_DNA"/>
</dbReference>
<dbReference type="InterPro" id="IPR050904">
    <property type="entry name" value="Adhesion/Biosynth-related"/>
</dbReference>
<name>A0A840D0C2_9BACE</name>
<dbReference type="InterPro" id="IPR036378">
    <property type="entry name" value="FAS1_dom_sf"/>
</dbReference>
<dbReference type="InterPro" id="IPR000782">
    <property type="entry name" value="FAS1_domain"/>
</dbReference>
<sequence>MKRHYLQFCGFFLLVLTIFWGSSCDDELEGTVYRTSDVKMIDEYLEDPANNLTDFLAIIDKADYRGMLHAYGTYTLFAPNNAAVEKYMQEEGKTISGLTKEEAMTIVGYHVVNDTIASSSFVDGRLPSRNIVRQYLTTRTREENGKVYIEVDRKARVLNKDISVGNGIVHTIDAMLSKSVKTVAQRIDELPDRFSFMKDLFKETNIYKTLGTVENKIYYGVFMQDNQTFIDDGIETREKLLAHLRAATPEVDKDADLIENFVSYHVTRDTTYKYVVDLMLASALPTVVKDQVLSFSMTKDVILINEFKVGQLNEDGVQVARLSEYTDLSCLNGVMHEVLGTLEIKKRMAYRVYWDLGEQPEMKALKGFRTAGTSVKFTNDQLSEVEIGGKGYITYGAGTVAISAKNEQYVYGDYVRMRMDTRSVNGLCPYVEFKMPLLVEGSYKVWLCWRRENATTFRTTFKQDGQEDQVLPTVIDLSPYMPIVWADQAKNLADHAVMEQNGWKQYTARVCVNIMNSRLIGTIKVNSTGRHSLRLDALTSGSKGESSFDMIQFIPVDEDQTWPMIDMEGSLIEKGTPGTGIFPHTPYAWEN</sequence>
<proteinExistence type="predicted"/>
<reference evidence="2" key="1">
    <citation type="submission" date="2020-08" db="EMBL/GenBank/DDBJ databases">
        <title>Genomic Encyclopedia of Type Strains, Phase IV (KMG-IV): sequencing the most valuable type-strain genomes for metagenomic binning, comparative biology and taxonomic classification.</title>
        <authorList>
            <person name="Goeker M."/>
        </authorList>
    </citation>
    <scope>NUCLEOTIDE SEQUENCE [LARGE SCALE GENOMIC DNA]</scope>
    <source>
        <strain evidence="2">DSM 105720</strain>
    </source>
</reference>
<dbReference type="Pfam" id="PF02469">
    <property type="entry name" value="Fasciclin"/>
    <property type="match status" value="1"/>
</dbReference>
<dbReference type="PANTHER" id="PTHR10900">
    <property type="entry name" value="PERIOSTIN-RELATED"/>
    <property type="match status" value="1"/>
</dbReference>
<dbReference type="SMART" id="SM00554">
    <property type="entry name" value="FAS1"/>
    <property type="match status" value="1"/>
</dbReference>
<protein>
    <submittedName>
        <fullName evidence="2">Surface protein with fasciclin (FAS1) repeats</fullName>
    </submittedName>
</protein>
<dbReference type="PROSITE" id="PS51257">
    <property type="entry name" value="PROKAR_LIPOPROTEIN"/>
    <property type="match status" value="1"/>
</dbReference>
<keyword evidence="3" id="KW-1185">Reference proteome</keyword>
<dbReference type="PROSITE" id="PS50213">
    <property type="entry name" value="FAS1"/>
    <property type="match status" value="1"/>
</dbReference>
<dbReference type="PANTHER" id="PTHR10900:SF77">
    <property type="entry name" value="FI19380P1"/>
    <property type="match status" value="1"/>
</dbReference>
<comment type="caution">
    <text evidence="2">The sequence shown here is derived from an EMBL/GenBank/DDBJ whole genome shotgun (WGS) entry which is preliminary data.</text>
</comment>
<evidence type="ECO:0000313" key="2">
    <source>
        <dbReference type="EMBL" id="MBB4044259.1"/>
    </source>
</evidence>
<dbReference type="RefSeq" id="WP_183208502.1">
    <property type="nucleotide sequence ID" value="NZ_JACIER010000007.1"/>
</dbReference>
<evidence type="ECO:0000313" key="3">
    <source>
        <dbReference type="Proteomes" id="UP000560658"/>
    </source>
</evidence>
<dbReference type="AlphaFoldDB" id="A0A840D0C2"/>
<dbReference type="SUPFAM" id="SSF82153">
    <property type="entry name" value="FAS1 domain"/>
    <property type="match status" value="1"/>
</dbReference>
<accession>A0A840D0C2</accession>
<evidence type="ECO:0000259" key="1">
    <source>
        <dbReference type="PROSITE" id="PS50213"/>
    </source>
</evidence>
<dbReference type="Gene3D" id="2.30.180.10">
    <property type="entry name" value="FAS1 domain"/>
    <property type="match status" value="2"/>
</dbReference>
<dbReference type="Proteomes" id="UP000560658">
    <property type="component" value="Unassembled WGS sequence"/>
</dbReference>